<dbReference type="BioCyc" id="PCHR:PC06G02050-MONOMER"/>
<keyword evidence="3" id="KW-1185">Reference proteome</keyword>
<evidence type="ECO:0000256" key="1">
    <source>
        <dbReference type="SAM" id="MobiDB-lite"/>
    </source>
</evidence>
<name>B6GWA6_PENRW</name>
<dbReference type="Proteomes" id="UP000000724">
    <property type="component" value="Contig Pc00c06"/>
</dbReference>
<evidence type="ECO:0000313" key="2">
    <source>
        <dbReference type="EMBL" id="CAP79198.1"/>
    </source>
</evidence>
<dbReference type="eggNOG" id="ENOG502T3Q0">
    <property type="taxonomic scope" value="Eukaryota"/>
</dbReference>
<protein>
    <submittedName>
        <fullName evidence="2">Pc06g02050 protein</fullName>
    </submittedName>
</protein>
<dbReference type="AlphaFoldDB" id="B6GWA6"/>
<dbReference type="EMBL" id="AM920421">
    <property type="protein sequence ID" value="CAP79198.1"/>
    <property type="molecule type" value="Genomic_DNA"/>
</dbReference>
<feature type="compositionally biased region" description="Polar residues" evidence="1">
    <location>
        <begin position="370"/>
        <end position="384"/>
    </location>
</feature>
<accession>B6GWA6</accession>
<reference evidence="2 3" key="1">
    <citation type="journal article" date="2008" name="Nat. Biotechnol.">
        <title>Genome sequencing and analysis of the filamentous fungus Penicillium chrysogenum.</title>
        <authorList>
            <person name="van den Berg M.A."/>
            <person name="Albang R."/>
            <person name="Albermann K."/>
            <person name="Badger J.H."/>
            <person name="Daran J.-M."/>
            <person name="Driessen A.J.M."/>
            <person name="Garcia-Estrada C."/>
            <person name="Fedorova N.D."/>
            <person name="Harris D.M."/>
            <person name="Heijne W.H.M."/>
            <person name="Joardar V.S."/>
            <person name="Kiel J.A.K.W."/>
            <person name="Kovalchuk A."/>
            <person name="Martin J.F."/>
            <person name="Nierman W.C."/>
            <person name="Nijland J.G."/>
            <person name="Pronk J.T."/>
            <person name="Roubos J.A."/>
            <person name="van der Klei I.J."/>
            <person name="van Peij N.N.M.E."/>
            <person name="Veenhuis M."/>
            <person name="von Doehren H."/>
            <person name="Wagner C."/>
            <person name="Wortman J.R."/>
            <person name="Bovenberg R.A.L."/>
        </authorList>
    </citation>
    <scope>NUCLEOTIDE SEQUENCE [LARGE SCALE GENOMIC DNA]</scope>
    <source>
        <strain evidence="3">ATCC 28089 / DSM 1075 / NRRL 1951 / Wisconsin 54-1255</strain>
    </source>
</reference>
<dbReference type="OrthoDB" id="4509088at2759"/>
<organism evidence="2 3">
    <name type="scientific">Penicillium rubens (strain ATCC 28089 / DSM 1075 / NRRL 1951 / Wisconsin 54-1255)</name>
    <name type="common">Penicillium chrysogenum</name>
    <dbReference type="NCBI Taxonomy" id="500485"/>
    <lineage>
        <taxon>Eukaryota</taxon>
        <taxon>Fungi</taxon>
        <taxon>Dikarya</taxon>
        <taxon>Ascomycota</taxon>
        <taxon>Pezizomycotina</taxon>
        <taxon>Eurotiomycetes</taxon>
        <taxon>Eurotiomycetidae</taxon>
        <taxon>Eurotiales</taxon>
        <taxon>Aspergillaceae</taxon>
        <taxon>Penicillium</taxon>
        <taxon>Penicillium chrysogenum species complex</taxon>
    </lineage>
</organism>
<feature type="region of interest" description="Disordered" evidence="1">
    <location>
        <begin position="354"/>
        <end position="384"/>
    </location>
</feature>
<proteinExistence type="predicted"/>
<evidence type="ECO:0000313" key="3">
    <source>
        <dbReference type="Proteomes" id="UP000000724"/>
    </source>
</evidence>
<dbReference type="HOGENOM" id="CLU_454996_0_0_1"/>
<sequence length="600" mass="69011">MAIFPRYHFFASYEYEQQEQYDQELHTTLERLERLVREAGDQEIGDQLRKVLESPDRINSLHEAFVKKLRKNNGHDTSSSRRRDFFSGFKSHNGDGLSGVQVDRLVSLTRRWELSEDGLKALKVCSLLWTAKPCLFWHGKTPEGNLFLRSFDDLERMREVDPARRKCLLVILSRQVVAEQEKCHRANTIVKKRERTRPTKGRPTGFTIRNPLLLTSSLRALCQRFWPNLSKSAHNERKKRISAYSLWGWKWDQLNYVEMILSLSQAPTKPFEVYNWHKTEFEAINGYLETLPQFSIRDFLLQSWKSIESYYYDERYLNLGVRHSSAPYQESTTWIDNGSSQHSHISTVNFDACNEKDTDKAPENAAPNWKSCQQEGSQPNRNLAQPNEYLPQRVLSHSHLIFPETTAQTAEIRSFDGHQQSDSLEIPSANAPNYVLADQEHGNSIMELEENTVGGMPRSQRPDHALLPVKFRMMPHNIFNAAQLGLPMSLENLDFSQDTFDSQQPDHALLPTNSDMVPHNIFNAAQLGLPMSLENLDFSQDTFDPQQPDHALLPANSNMTPRNIFDAAQLGLPMSLENLDFSQDTSSLLAQFVPQNMDDL</sequence>
<gene>
    <name evidence="2" type="ORF">Pc06g02050</name>
    <name evidence="2" type="ORF">PCH_Pc06g02050</name>
</gene>
<dbReference type="VEuPathDB" id="FungiDB:PCH_Pc06g02050"/>